<evidence type="ECO:0000256" key="1">
    <source>
        <dbReference type="SAM" id="MobiDB-lite"/>
    </source>
</evidence>
<keyword evidence="3" id="KW-1185">Reference proteome</keyword>
<reference evidence="2" key="1">
    <citation type="journal article" date="2023" name="bioRxiv">
        <title>Improved chromosome-level genome assembly for marigold (Tagetes erecta).</title>
        <authorList>
            <person name="Jiang F."/>
            <person name="Yuan L."/>
            <person name="Wang S."/>
            <person name="Wang H."/>
            <person name="Xu D."/>
            <person name="Wang A."/>
            <person name="Fan W."/>
        </authorList>
    </citation>
    <scope>NUCLEOTIDE SEQUENCE</scope>
    <source>
        <strain evidence="2">WSJ</strain>
        <tissue evidence="2">Leaf</tissue>
    </source>
</reference>
<dbReference type="Proteomes" id="UP001229421">
    <property type="component" value="Unassembled WGS sequence"/>
</dbReference>
<feature type="region of interest" description="Disordered" evidence="1">
    <location>
        <begin position="1"/>
        <end position="21"/>
    </location>
</feature>
<name>A0AAD8KID2_TARER</name>
<protein>
    <submittedName>
        <fullName evidence="2">Uncharacterized protein</fullName>
    </submittedName>
</protein>
<comment type="caution">
    <text evidence="2">The sequence shown here is derived from an EMBL/GenBank/DDBJ whole genome shotgun (WGS) entry which is preliminary data.</text>
</comment>
<gene>
    <name evidence="2" type="ORF">QVD17_18767</name>
</gene>
<proteinExistence type="predicted"/>
<evidence type="ECO:0000313" key="3">
    <source>
        <dbReference type="Proteomes" id="UP001229421"/>
    </source>
</evidence>
<dbReference type="EMBL" id="JAUHHV010000005">
    <property type="protein sequence ID" value="KAK1423464.1"/>
    <property type="molecule type" value="Genomic_DNA"/>
</dbReference>
<accession>A0AAD8KID2</accession>
<organism evidence="2 3">
    <name type="scientific">Tagetes erecta</name>
    <name type="common">African marigold</name>
    <dbReference type="NCBI Taxonomy" id="13708"/>
    <lineage>
        <taxon>Eukaryota</taxon>
        <taxon>Viridiplantae</taxon>
        <taxon>Streptophyta</taxon>
        <taxon>Embryophyta</taxon>
        <taxon>Tracheophyta</taxon>
        <taxon>Spermatophyta</taxon>
        <taxon>Magnoliopsida</taxon>
        <taxon>eudicotyledons</taxon>
        <taxon>Gunneridae</taxon>
        <taxon>Pentapetalae</taxon>
        <taxon>asterids</taxon>
        <taxon>campanulids</taxon>
        <taxon>Asterales</taxon>
        <taxon>Asteraceae</taxon>
        <taxon>Asteroideae</taxon>
        <taxon>Heliantheae alliance</taxon>
        <taxon>Tageteae</taxon>
        <taxon>Tagetes</taxon>
    </lineage>
</organism>
<sequence length="109" mass="12553">MENFTRSLSRSLSRSVSSSVDRNKVWRRTTYGGFDGGRSVKTVRLGEDKHGVFWKVKNMFNFNNNKKHDKDTSKARRSSKIAASSDEFQNRLLVEIYKNMSSTHELSTS</sequence>
<feature type="compositionally biased region" description="Low complexity" evidence="1">
    <location>
        <begin position="1"/>
        <end position="20"/>
    </location>
</feature>
<dbReference type="AlphaFoldDB" id="A0AAD8KID2"/>
<evidence type="ECO:0000313" key="2">
    <source>
        <dbReference type="EMBL" id="KAK1423464.1"/>
    </source>
</evidence>